<dbReference type="KEGG" id="mmg:MTBMA_c06760"/>
<feature type="domain" description="Cobalamin biosynthesis precorrin-8X methylmutase CobH/CbiC" evidence="5">
    <location>
        <begin position="10"/>
        <end position="198"/>
    </location>
</feature>
<keyword evidence="7" id="KW-1185">Reference proteome</keyword>
<dbReference type="SUPFAM" id="SSF63965">
    <property type="entry name" value="Precorrin-8X methylmutase CbiC/CobH"/>
    <property type="match status" value="1"/>
</dbReference>
<proteinExistence type="inferred from homology"/>
<keyword evidence="4 6" id="KW-0413">Isomerase</keyword>
<protein>
    <submittedName>
        <fullName evidence="6">Precorrin-8X methylmutase</fullName>
        <ecNumber evidence="6">5.4.99.61</ecNumber>
    </submittedName>
</protein>
<evidence type="ECO:0000256" key="3">
    <source>
        <dbReference type="ARBA" id="ARBA00022573"/>
    </source>
</evidence>
<dbReference type="GO" id="GO:0009236">
    <property type="term" value="P:cobalamin biosynthetic process"/>
    <property type="evidence" value="ECO:0007669"/>
    <property type="project" value="UniProtKB-UniPathway"/>
</dbReference>
<dbReference type="OrthoDB" id="24491at2157"/>
<dbReference type="Proteomes" id="UP000000345">
    <property type="component" value="Chromosome"/>
</dbReference>
<dbReference type="PATRIC" id="fig|79929.8.peg.661"/>
<dbReference type="PANTHER" id="PTHR43588">
    <property type="entry name" value="COBALT-PRECORRIN-8 METHYLMUTASE"/>
    <property type="match status" value="1"/>
</dbReference>
<evidence type="ECO:0000256" key="4">
    <source>
        <dbReference type="ARBA" id="ARBA00023235"/>
    </source>
</evidence>
<dbReference type="HOGENOM" id="CLU_084703_1_1_2"/>
<dbReference type="PaxDb" id="79929-MTBMA_c06760"/>
<dbReference type="GeneID" id="41326400"/>
<dbReference type="AlphaFoldDB" id="D9PVM3"/>
<dbReference type="Gene3D" id="3.40.50.10230">
    <property type="entry name" value="Cobalamin biosynthesis CobH/CbiC, precorrin-8X methylmutase"/>
    <property type="match status" value="1"/>
</dbReference>
<comment type="pathway">
    <text evidence="1">Cofactor biosynthesis; adenosylcobalamin biosynthesis.</text>
</comment>
<evidence type="ECO:0000313" key="6">
    <source>
        <dbReference type="EMBL" id="ADL58271.1"/>
    </source>
</evidence>
<dbReference type="GO" id="GO:0016993">
    <property type="term" value="F:precorrin-8X methylmutase activity"/>
    <property type="evidence" value="ECO:0007669"/>
    <property type="project" value="UniProtKB-EC"/>
</dbReference>
<dbReference type="EC" id="5.4.99.61" evidence="6"/>
<organism evidence="6 7">
    <name type="scientific">Methanothermobacter marburgensis (strain ATCC BAA-927 / DSM 2133 / JCM 14651 / NBRC 100331 / OCM 82 / Marburg)</name>
    <name type="common">Methanobacterium thermoautotrophicum</name>
    <dbReference type="NCBI Taxonomy" id="79929"/>
    <lineage>
        <taxon>Archaea</taxon>
        <taxon>Methanobacteriati</taxon>
        <taxon>Methanobacteriota</taxon>
        <taxon>Methanomada group</taxon>
        <taxon>Methanobacteria</taxon>
        <taxon>Methanobacteriales</taxon>
        <taxon>Methanobacteriaceae</taxon>
        <taxon>Methanothermobacter</taxon>
    </lineage>
</organism>
<dbReference type="UniPathway" id="UPA00148"/>
<evidence type="ECO:0000256" key="2">
    <source>
        <dbReference type="ARBA" id="ARBA00009774"/>
    </source>
</evidence>
<keyword evidence="3" id="KW-0169">Cobalamin biosynthesis</keyword>
<reference key="1">
    <citation type="submission" date="2009-08" db="EMBL/GenBank/DDBJ databases">
        <title>The genome sequence of Methanothermobacter marburgensis.</title>
        <authorList>
            <person name="Kaster A."/>
            <person name="Seedorf H."/>
            <person name="Goenrich M."/>
            <person name="Wiezer A."/>
            <person name="Liesegang H."/>
            <person name="Thauer R."/>
            <person name="Gottschalk G."/>
        </authorList>
    </citation>
    <scope>NUCLEOTIDE SEQUENCE</scope>
    <source>
        <strain>Marburg</strain>
    </source>
</reference>
<evidence type="ECO:0000256" key="1">
    <source>
        <dbReference type="ARBA" id="ARBA00004953"/>
    </source>
</evidence>
<evidence type="ECO:0000259" key="5">
    <source>
        <dbReference type="Pfam" id="PF02570"/>
    </source>
</evidence>
<dbReference type="InterPro" id="IPR036588">
    <property type="entry name" value="CobH/CbiC_sf"/>
</dbReference>
<dbReference type="STRING" id="79929.MTBMA_c06760"/>
<dbReference type="RefSeq" id="WP_013295495.1">
    <property type="nucleotide sequence ID" value="NC_014408.1"/>
</dbReference>
<evidence type="ECO:0000313" key="7">
    <source>
        <dbReference type="Proteomes" id="UP000000345"/>
    </source>
</evidence>
<comment type="similarity">
    <text evidence="2">Belongs to the CobH/CbiC family.</text>
</comment>
<dbReference type="PANTHER" id="PTHR43588:SF1">
    <property type="entry name" value="COBALT-PRECORRIN-8 METHYLMUTASE"/>
    <property type="match status" value="1"/>
</dbReference>
<sequence>MGASTGQGYEIARKSREIVRKLISEDLASLRDEEAAIVERIVHSTADPEYARLTEFSQDFVDAALDSLRSSGEILTDIEMVRAGISRPASCHIRDPEVREIAKKRDITRAAASMEYAAERGFRGIVVIGNAPTALMKVIELTVEGIMDADAVIGVPVGFVGAAESKEALRKTDIPHMITRGPKGGTPVAVAAANALIALSGGVEV</sequence>
<dbReference type="GeneID" id="9704384"/>
<accession>D9PVM3</accession>
<dbReference type="Pfam" id="PF02570">
    <property type="entry name" value="CbiC"/>
    <property type="match status" value="1"/>
</dbReference>
<reference evidence="6 7" key="2">
    <citation type="journal article" date="2010" name="J. Bacteriol.">
        <title>Complete genome sequence of Methanothermobacter marburgensis, a methanoarchaeon model organism.</title>
        <authorList>
            <person name="Liesegang H."/>
            <person name="Kaster A.K."/>
            <person name="Wiezer A."/>
            <person name="Goenrich M."/>
            <person name="Wollherr A."/>
            <person name="Seedorf H."/>
            <person name="Gottschalk G."/>
            <person name="Thauer R.K."/>
        </authorList>
    </citation>
    <scope>NUCLEOTIDE SEQUENCE [LARGE SCALE GENOMIC DNA]</scope>
    <source>
        <strain evidence="7">ATCC BAA-927 / DSM 2133 / JCM 14651 / NBRC 100331 / OCM 82 / Marburg</strain>
    </source>
</reference>
<name>D9PVM3_METTM</name>
<dbReference type="EMBL" id="CP001710">
    <property type="protein sequence ID" value="ADL58271.1"/>
    <property type="molecule type" value="Genomic_DNA"/>
</dbReference>
<dbReference type="InterPro" id="IPR003722">
    <property type="entry name" value="Cbl_synth_CobH/CbiC"/>
</dbReference>
<dbReference type="NCBIfam" id="NF004901">
    <property type="entry name" value="PRK06264.1"/>
    <property type="match status" value="1"/>
</dbReference>
<gene>
    <name evidence="6" type="primary">cbiC</name>
    <name evidence="6" type="ordered locus">MTBMA_c06760</name>
</gene>